<proteinExistence type="inferred from homology"/>
<keyword evidence="3" id="KW-0233">DNA recombination</keyword>
<dbReference type="Proteomes" id="UP000284417">
    <property type="component" value="Unassembled WGS sequence"/>
</dbReference>
<evidence type="ECO:0000256" key="3">
    <source>
        <dbReference type="ARBA" id="ARBA00023172"/>
    </source>
</evidence>
<feature type="domain" description="Tyr recombinase" evidence="4">
    <location>
        <begin position="222"/>
        <end position="400"/>
    </location>
</feature>
<dbReference type="SUPFAM" id="SSF56349">
    <property type="entry name" value="DNA breaking-rejoining enzymes"/>
    <property type="match status" value="1"/>
</dbReference>
<dbReference type="PANTHER" id="PTHR30349:SF64">
    <property type="entry name" value="PROPHAGE INTEGRASE INTD-RELATED"/>
    <property type="match status" value="1"/>
</dbReference>
<reference evidence="7 8" key="1">
    <citation type="submission" date="2018-08" db="EMBL/GenBank/DDBJ databases">
        <title>A genome reference for cultivated species of the human gut microbiota.</title>
        <authorList>
            <person name="Zou Y."/>
            <person name="Xue W."/>
            <person name="Luo G."/>
        </authorList>
    </citation>
    <scope>NUCLEOTIDE SEQUENCE [LARGE SCALE GENOMIC DNA]</scope>
    <source>
        <strain evidence="6 7">AF39-6AC</strain>
        <strain evidence="5 8">AF46-11NS</strain>
    </source>
</reference>
<accession>A0A415HYZ3</accession>
<sequence length="420" mass="49046">MERKKTFNVLFWLRKSRTNESLSPLFCRVTIMGQRYEIPTNCHISPASWSAVAQKSLGKTAVDKETNRYIEDLKLQIEETCNKLRQKNYPLNIENFKLMFQSEDNEYSTIKTLFEYHMIMEGKKLSQSTCYQYGVTLKYLLSYVRIKHKVADYDISIIDAAFVNEFFAYLQGYLRQDNMKRCDINGALKHMERFKKVMEMAFNNEWINRNPVKALKAHKEKTDINELDEEAVKRLSTVILPPNLGIVRDLFIFAVYTGVSYEDMTRLTQKNIVIGIDKSLWLHYKRVKTGVRVSLPLLEPALEIINRYDTYHKGGKKNQPLFPYVSNQIMNRYLKKVAKLAGVEDRVTYHVARHTFATTITLQHEIPLETVSKMLGHTKITTTQVYARVVDTKVMRDMATLKDMYSHKEDKSPNNKTANE</sequence>
<dbReference type="InterPro" id="IPR010998">
    <property type="entry name" value="Integrase_recombinase_N"/>
</dbReference>
<dbReference type="RefSeq" id="WP_118407408.1">
    <property type="nucleotide sequence ID" value="NZ_JBCJCU010000005.1"/>
</dbReference>
<organism evidence="6 7">
    <name type="scientific">Bacteroides xylanisolvens</name>
    <dbReference type="NCBI Taxonomy" id="371601"/>
    <lineage>
        <taxon>Bacteria</taxon>
        <taxon>Pseudomonadati</taxon>
        <taxon>Bacteroidota</taxon>
        <taxon>Bacteroidia</taxon>
        <taxon>Bacteroidales</taxon>
        <taxon>Bacteroidaceae</taxon>
        <taxon>Bacteroides</taxon>
    </lineage>
</organism>
<dbReference type="Proteomes" id="UP000285503">
    <property type="component" value="Unassembled WGS sequence"/>
</dbReference>
<dbReference type="InterPro" id="IPR013762">
    <property type="entry name" value="Integrase-like_cat_sf"/>
</dbReference>
<comment type="similarity">
    <text evidence="1">Belongs to the 'phage' integrase family.</text>
</comment>
<dbReference type="GO" id="GO:0003677">
    <property type="term" value="F:DNA binding"/>
    <property type="evidence" value="ECO:0007669"/>
    <property type="project" value="UniProtKB-KW"/>
</dbReference>
<dbReference type="Pfam" id="PF00589">
    <property type="entry name" value="Phage_integrase"/>
    <property type="match status" value="1"/>
</dbReference>
<name>A0A415HYZ3_9BACE</name>
<dbReference type="GO" id="GO:0006310">
    <property type="term" value="P:DNA recombination"/>
    <property type="evidence" value="ECO:0007669"/>
    <property type="project" value="UniProtKB-KW"/>
</dbReference>
<dbReference type="EMBL" id="QROC01000005">
    <property type="protein sequence ID" value="RHL00205.1"/>
    <property type="molecule type" value="Genomic_DNA"/>
</dbReference>
<evidence type="ECO:0000313" key="6">
    <source>
        <dbReference type="EMBL" id="RHL00205.1"/>
    </source>
</evidence>
<dbReference type="CDD" id="cd01185">
    <property type="entry name" value="INTN1_C_like"/>
    <property type="match status" value="1"/>
</dbReference>
<evidence type="ECO:0000256" key="2">
    <source>
        <dbReference type="ARBA" id="ARBA00023125"/>
    </source>
</evidence>
<dbReference type="Gene3D" id="1.10.150.130">
    <property type="match status" value="1"/>
</dbReference>
<keyword evidence="2" id="KW-0238">DNA-binding</keyword>
<dbReference type="InterPro" id="IPR025269">
    <property type="entry name" value="SAM-like_dom"/>
</dbReference>
<dbReference type="InterPro" id="IPR035386">
    <property type="entry name" value="Arm-DNA-bind_5"/>
</dbReference>
<evidence type="ECO:0000313" key="8">
    <source>
        <dbReference type="Proteomes" id="UP000285503"/>
    </source>
</evidence>
<gene>
    <name evidence="6" type="ORF">DW042_05070</name>
    <name evidence="5" type="ORF">DW075_09640</name>
</gene>
<evidence type="ECO:0000259" key="4">
    <source>
        <dbReference type="PROSITE" id="PS51898"/>
    </source>
</evidence>
<dbReference type="Gene3D" id="1.10.443.10">
    <property type="entry name" value="Intergrase catalytic core"/>
    <property type="match status" value="1"/>
</dbReference>
<dbReference type="PROSITE" id="PS51898">
    <property type="entry name" value="TYR_RECOMBINASE"/>
    <property type="match status" value="1"/>
</dbReference>
<dbReference type="Pfam" id="PF17293">
    <property type="entry name" value="Arm-DNA-bind_5"/>
    <property type="match status" value="1"/>
</dbReference>
<evidence type="ECO:0000256" key="1">
    <source>
        <dbReference type="ARBA" id="ARBA00008857"/>
    </source>
</evidence>
<dbReference type="GO" id="GO:0015074">
    <property type="term" value="P:DNA integration"/>
    <property type="evidence" value="ECO:0007669"/>
    <property type="project" value="InterPro"/>
</dbReference>
<dbReference type="InterPro" id="IPR050090">
    <property type="entry name" value="Tyrosine_recombinase_XerCD"/>
</dbReference>
<dbReference type="EMBL" id="QRNE01000043">
    <property type="protein sequence ID" value="RHK27717.1"/>
    <property type="molecule type" value="Genomic_DNA"/>
</dbReference>
<evidence type="ECO:0000313" key="7">
    <source>
        <dbReference type="Proteomes" id="UP000284417"/>
    </source>
</evidence>
<dbReference type="PANTHER" id="PTHR30349">
    <property type="entry name" value="PHAGE INTEGRASE-RELATED"/>
    <property type="match status" value="1"/>
</dbReference>
<comment type="caution">
    <text evidence="6">The sequence shown here is derived from an EMBL/GenBank/DDBJ whole genome shotgun (WGS) entry which is preliminary data.</text>
</comment>
<dbReference type="InterPro" id="IPR011010">
    <property type="entry name" value="DNA_brk_join_enz"/>
</dbReference>
<evidence type="ECO:0000313" key="5">
    <source>
        <dbReference type="EMBL" id="RHK27717.1"/>
    </source>
</evidence>
<protein>
    <submittedName>
        <fullName evidence="6">Site-specific integrase</fullName>
    </submittedName>
</protein>
<dbReference type="Pfam" id="PF13102">
    <property type="entry name" value="Phage_int_SAM_5"/>
    <property type="match status" value="1"/>
</dbReference>
<dbReference type="InterPro" id="IPR002104">
    <property type="entry name" value="Integrase_catalytic"/>
</dbReference>
<dbReference type="AlphaFoldDB" id="A0A415HYZ3"/>